<evidence type="ECO:0000256" key="8">
    <source>
        <dbReference type="ARBA" id="ARBA00022737"/>
    </source>
</evidence>
<dbReference type="SMART" id="SM00184">
    <property type="entry name" value="RING"/>
    <property type="match status" value="1"/>
</dbReference>
<evidence type="ECO:0000256" key="12">
    <source>
        <dbReference type="ARBA" id="ARBA00023273"/>
    </source>
</evidence>
<reference evidence="21" key="1">
    <citation type="submission" date="2025-08" db="UniProtKB">
        <authorList>
            <consortium name="RefSeq"/>
        </authorList>
    </citation>
    <scope>IDENTIFICATION</scope>
</reference>
<comment type="catalytic activity">
    <reaction evidence="1">
        <text>[E2 ubiquitin-conjugating enzyme]-S-ubiquitinyl-L-cysteine + [acceptor protein]-L-threonine = [E2 ubiquitin-conjugating enzyme]-L-cysteine + [acceptor protein]-3-O-ubiquitinyl-L-threonine.</text>
        <dbReference type="EC" id="2.3.2.33"/>
    </reaction>
</comment>
<feature type="region of interest" description="Disordered" evidence="17">
    <location>
        <begin position="2668"/>
        <end position="3007"/>
    </location>
</feature>
<dbReference type="GO" id="GO:0005886">
    <property type="term" value="C:plasma membrane"/>
    <property type="evidence" value="ECO:0007669"/>
    <property type="project" value="TreeGrafter"/>
</dbReference>
<feature type="compositionally biased region" description="Basic and acidic residues" evidence="17">
    <location>
        <begin position="2964"/>
        <end position="2980"/>
    </location>
</feature>
<evidence type="ECO:0000256" key="1">
    <source>
        <dbReference type="ARBA" id="ARBA00000333"/>
    </source>
</evidence>
<feature type="compositionally biased region" description="Basic and acidic residues" evidence="17">
    <location>
        <begin position="2719"/>
        <end position="2738"/>
    </location>
</feature>
<comment type="similarity">
    <text evidence="4">Belongs to the RING-Cys relay (RCR) family.</text>
</comment>
<evidence type="ECO:0000256" key="6">
    <source>
        <dbReference type="ARBA" id="ARBA00022679"/>
    </source>
</evidence>
<evidence type="ECO:0000256" key="16">
    <source>
        <dbReference type="SAM" id="Coils"/>
    </source>
</evidence>
<feature type="compositionally biased region" description="Low complexity" evidence="17">
    <location>
        <begin position="2857"/>
        <end position="2872"/>
    </location>
</feature>
<dbReference type="GO" id="GO:0099174">
    <property type="term" value="P:regulation of presynapse organization"/>
    <property type="evidence" value="ECO:0007669"/>
    <property type="project" value="UniProtKB-ARBA"/>
</dbReference>
<dbReference type="PROSITE" id="PS50194">
    <property type="entry name" value="FILAMIN_REPEAT"/>
    <property type="match status" value="1"/>
</dbReference>
<dbReference type="SMART" id="SM01337">
    <property type="entry name" value="APC10"/>
    <property type="match status" value="1"/>
</dbReference>
<keyword evidence="7" id="KW-0479">Metal-binding</keyword>
<dbReference type="Gene3D" id="2.30.30.40">
    <property type="entry name" value="SH3 Domains"/>
    <property type="match status" value="1"/>
</dbReference>
<dbReference type="InterPro" id="IPR001841">
    <property type="entry name" value="Znf_RING"/>
</dbReference>
<dbReference type="Proteomes" id="UP000515204">
    <property type="component" value="Unplaced"/>
</dbReference>
<evidence type="ECO:0000256" key="15">
    <source>
        <dbReference type="PROSITE-ProRule" id="PRU00235"/>
    </source>
</evidence>
<keyword evidence="16" id="KW-0175">Coiled coil</keyword>
<dbReference type="SUPFAM" id="SSF57850">
    <property type="entry name" value="RING/U-box"/>
    <property type="match status" value="1"/>
</dbReference>
<feature type="repeat" description="RCC1" evidence="15">
    <location>
        <begin position="883"/>
        <end position="932"/>
    </location>
</feature>
<feature type="region of interest" description="Disordered" evidence="17">
    <location>
        <begin position="4237"/>
        <end position="4258"/>
    </location>
</feature>
<feature type="region of interest" description="Disordered" evidence="17">
    <location>
        <begin position="3191"/>
        <end position="3219"/>
    </location>
</feature>
<dbReference type="InterPro" id="IPR017868">
    <property type="entry name" value="Filamin/ABP280_repeat-like"/>
</dbReference>
<dbReference type="InterPro" id="IPR000408">
    <property type="entry name" value="Reg_chr_condens"/>
</dbReference>
<dbReference type="InterPro" id="IPR008979">
    <property type="entry name" value="Galactose-bd-like_sf"/>
</dbReference>
<organism evidence="20 21">
    <name type="scientific">Dinoponera quadriceps</name>
    <name type="common">South American ant</name>
    <dbReference type="NCBI Taxonomy" id="609295"/>
    <lineage>
        <taxon>Eukaryota</taxon>
        <taxon>Metazoa</taxon>
        <taxon>Ecdysozoa</taxon>
        <taxon>Arthropoda</taxon>
        <taxon>Hexapoda</taxon>
        <taxon>Insecta</taxon>
        <taxon>Pterygota</taxon>
        <taxon>Neoptera</taxon>
        <taxon>Endopterygota</taxon>
        <taxon>Hymenoptera</taxon>
        <taxon>Apocrita</taxon>
        <taxon>Aculeata</taxon>
        <taxon>Formicoidea</taxon>
        <taxon>Formicidae</taxon>
        <taxon>Ponerinae</taxon>
        <taxon>Ponerini</taxon>
        <taxon>Dinoponera</taxon>
    </lineage>
</organism>
<dbReference type="EC" id="2.3.2.33" evidence="5"/>
<feature type="compositionally biased region" description="Basic and acidic residues" evidence="17">
    <location>
        <begin position="546"/>
        <end position="555"/>
    </location>
</feature>
<evidence type="ECO:0000259" key="19">
    <source>
        <dbReference type="PROSITE" id="PS51284"/>
    </source>
</evidence>
<feature type="region of interest" description="Disordered" evidence="17">
    <location>
        <begin position="3365"/>
        <end position="3395"/>
    </location>
</feature>
<dbReference type="PROSITE" id="PS00626">
    <property type="entry name" value="RCC1_2"/>
    <property type="match status" value="1"/>
</dbReference>
<dbReference type="GO" id="GO:0007411">
    <property type="term" value="P:axon guidance"/>
    <property type="evidence" value="ECO:0007669"/>
    <property type="project" value="TreeGrafter"/>
</dbReference>
<evidence type="ECO:0000256" key="5">
    <source>
        <dbReference type="ARBA" id="ARBA00012249"/>
    </source>
</evidence>
<protein>
    <recommendedName>
        <fullName evidence="5">RCR-type E3 ubiquitin transferase</fullName>
        <ecNumber evidence="5">2.3.2.33</ecNumber>
    </recommendedName>
</protein>
<dbReference type="SUPFAM" id="SSF50985">
    <property type="entry name" value="RCC1/BLIP-II"/>
    <property type="match status" value="1"/>
</dbReference>
<evidence type="ECO:0000313" key="20">
    <source>
        <dbReference type="Proteomes" id="UP000515204"/>
    </source>
</evidence>
<dbReference type="GO" id="GO:0030424">
    <property type="term" value="C:axon"/>
    <property type="evidence" value="ECO:0007669"/>
    <property type="project" value="UniProtKB-SubCell"/>
</dbReference>
<dbReference type="OrthoDB" id="6050183at2759"/>
<dbReference type="GO" id="GO:0005634">
    <property type="term" value="C:nucleus"/>
    <property type="evidence" value="ECO:0007669"/>
    <property type="project" value="TreeGrafter"/>
</dbReference>
<dbReference type="PANTHER" id="PTHR45943:SF1">
    <property type="entry name" value="E3 UBIQUITIN-PROTEIN LIGASE MYCBP2"/>
    <property type="match status" value="1"/>
</dbReference>
<dbReference type="InterPro" id="IPR009091">
    <property type="entry name" value="RCC1/BLIP-II"/>
</dbReference>
<feature type="compositionally biased region" description="Basic and acidic residues" evidence="17">
    <location>
        <begin position="2921"/>
        <end position="2935"/>
    </location>
</feature>
<dbReference type="InterPro" id="IPR014756">
    <property type="entry name" value="Ig_E-set"/>
</dbReference>
<dbReference type="InterPro" id="IPR013083">
    <property type="entry name" value="Znf_RING/FYVE/PHD"/>
</dbReference>
<comment type="pathway">
    <text evidence="3">Protein modification; protein ubiquitination.</text>
</comment>
<dbReference type="InterPro" id="IPR038648">
    <property type="entry name" value="PHR_sf"/>
</dbReference>
<accession>A0A6P3XFA1</accession>
<dbReference type="SUPFAM" id="SSF49785">
    <property type="entry name" value="Galactose-binding domain-like"/>
    <property type="match status" value="1"/>
</dbReference>
<keyword evidence="11" id="KW-0862">Zinc</keyword>
<dbReference type="GO" id="GO:0016567">
    <property type="term" value="P:protein ubiquitination"/>
    <property type="evidence" value="ECO:0007669"/>
    <property type="project" value="UniProtKB-UniPathway"/>
</dbReference>
<dbReference type="InterPro" id="IPR004939">
    <property type="entry name" value="APC_su10/DOC_dom"/>
</dbReference>
<keyword evidence="20" id="KW-1185">Reference proteome</keyword>
<feature type="repeat" description="Filamin" evidence="13">
    <location>
        <begin position="2310"/>
        <end position="2375"/>
    </location>
</feature>
<keyword evidence="8" id="KW-0677">Repeat</keyword>
<evidence type="ECO:0000256" key="2">
    <source>
        <dbReference type="ARBA" id="ARBA00004489"/>
    </source>
</evidence>
<dbReference type="Pfam" id="PF00415">
    <property type="entry name" value="RCC1"/>
    <property type="match status" value="1"/>
</dbReference>
<feature type="compositionally biased region" description="Polar residues" evidence="17">
    <location>
        <begin position="98"/>
        <end position="110"/>
    </location>
</feature>
<feature type="domain" description="DOC" evidence="19">
    <location>
        <begin position="3720"/>
        <end position="3898"/>
    </location>
</feature>
<dbReference type="UniPathway" id="UPA00143"/>
<name>A0A6P3XFA1_DINQU</name>
<dbReference type="CDD" id="cd16463">
    <property type="entry name" value="RING-H2_PHR"/>
    <property type="match status" value="1"/>
</dbReference>
<dbReference type="CDD" id="cd19799">
    <property type="entry name" value="Bbox2_MYCBP2"/>
    <property type="match status" value="1"/>
</dbReference>
<dbReference type="InterPro" id="IPR013783">
    <property type="entry name" value="Ig-like_fold"/>
</dbReference>
<evidence type="ECO:0000256" key="7">
    <source>
        <dbReference type="ARBA" id="ARBA00022723"/>
    </source>
</evidence>
<evidence type="ECO:0000313" key="21">
    <source>
        <dbReference type="RefSeq" id="XP_014476549.1"/>
    </source>
</evidence>
<dbReference type="Gene3D" id="2.130.10.30">
    <property type="entry name" value="Regulator of chromosome condensation 1/beta-lactamase-inhibitor protein II"/>
    <property type="match status" value="2"/>
</dbReference>
<dbReference type="Gene3D" id="2.60.120.820">
    <property type="entry name" value="PHR domain"/>
    <property type="match status" value="2"/>
</dbReference>
<feature type="compositionally biased region" description="Polar residues" evidence="17">
    <location>
        <begin position="2992"/>
        <end position="3005"/>
    </location>
</feature>
<keyword evidence="12" id="KW-0966">Cell projection</keyword>
<feature type="repeat" description="RCC1" evidence="15">
    <location>
        <begin position="821"/>
        <end position="882"/>
    </location>
</feature>
<dbReference type="PANTHER" id="PTHR45943">
    <property type="entry name" value="E3 UBIQUITIN-PROTEIN LIGASE MYCBP2"/>
    <property type="match status" value="1"/>
</dbReference>
<feature type="compositionally biased region" description="Polar residues" evidence="17">
    <location>
        <begin position="2936"/>
        <end position="2948"/>
    </location>
</feature>
<feature type="compositionally biased region" description="Low complexity" evidence="17">
    <location>
        <begin position="2773"/>
        <end position="2802"/>
    </location>
</feature>
<feature type="domain" description="RING-type" evidence="18">
    <location>
        <begin position="4421"/>
        <end position="4472"/>
    </location>
</feature>
<keyword evidence="10" id="KW-0833">Ubl conjugation pathway</keyword>
<evidence type="ECO:0000256" key="17">
    <source>
        <dbReference type="SAM" id="MobiDB-lite"/>
    </source>
</evidence>
<dbReference type="PROSITE" id="PS50089">
    <property type="entry name" value="ZF_RING_2"/>
    <property type="match status" value="1"/>
</dbReference>
<proteinExistence type="inferred from homology"/>
<dbReference type="CTD" id="32429"/>
<sequence length="4669" mass="513671">MVSGDNERLLPEPENYAKCFYDLFKNVAEAQRNKGEWRKCKRNKSIRKRDKKKIDLNGELNYNNPPEIETSCNASAFAVFASVRHAILEKHAKTSSEIYRSNCNSPPTELSDTIDTDSDDEDRISTIQNLPKIVGIGLRSVFTLMRESRTIDPILCTKALSALLDVLQGQLPEGLKSEPDDVIDPLFDLLLDLATSHGPESAAANDGSHLTAVACACLLSLVVVRGDTGRLLAAIAALLMSPRALAVQNIQMPCVLTSLQRSVHAVLLGKLVRPDWITYGVPKCSKIYTSTLKLSSEMNNMVLNERSFVSDGKYLYLHTTRGLLKIGSGHGGTIWGHTYIHKADFYPTETGWLGYANNSLYFKCAPRKQRELLIIDAETLVVTGIAVLEGKDWSSSVMFSDGENLGMITAGKDEGFVVRTINTLSNPVTVTSELPLKLARKCVDIFGYASFDEEQSIHTLNPGCDDEIAMVTAGKEFGLLKTVSGKLLYSGKGTCLGMKSNTRPNGWLELTFGKGPRVTHFAVGHDGQHVVMVMEDGSVLFAGTARRGEDGDSNKVRRQPKPVKPKKITKVEGQFIVDAACNNGSTALVTRDGSLLMFGKDTLHSDAVTGLVTDLREVCVVRVSLGKAHAAVLTNKGHLYTFGINNKGQCGRDSATVHAVNKEMSVVAMEMGTGEDDLIFAEEESANYMNWEETRGMCPPGQHQWRHRVCMVCTICRECTGYSISCLSSIRPDRYPGQECGCGEGDSGCAECGCCRTCARKSCSNGISRSNLREYLQRRLGEIRERQRCKAGPSTVKYGMKIKGSNNQRAAGPSIAQKDPDKVAGSGLGNLVTEETVGGSDAERGDAARIASISPARVLVPSESPVVQVSCGLHHTVLLLQNGEVYTFGSNIYGQLGVGDLVAHSGPAQVKLPSVASQVAAGSNHTVILTSKGEVYTFGAYQKGQLGMNWWNGQNEPANTNSQANRGRADRSQPWHSFPNVVPNIGPRWGRRATWIGAAGDQTYLKIDEINSISLTRSTVMANKNCIILIPHQNEHANSFKSLVISKRDGTCNSYSGADQVDFSNCAACLDPLYNVIWTFNSTNNEISLYNIISTETRAIPGLEASILNPGLALPVVPTCFVTRSQAAMHLLACLDTLTQAQDENLSIVEENECNQSTHSKVYSREDFATVSRFESHGGGWGYSPHSIEAIRFMPDTDIMLGGYGLFGGRGEYTAKIKLFDIGIDGGDQENDGELLAETEEIPYECGPRQKYSILFDEPVFLQANRWYVAWVKVSGPSSDCGSGGQGMVTAEDQVMFYFKSSKRSNNGTDVNAGQIPQLLYRVVTHENQTSNRQRDQLEPVYVLKREFSRTVTKECFQSLISLLQWSWNTLKAGLADATASTHALLEMERLVYISKASLRLIRTYTNEIYPNHAVRKVPLESVRLAECIGEVRALLRQILSDSLPFALKNKGKTRSNKGSGGTLSNKMASTILDECHKTFVSCYHAFYPTAYLKWTSLCELLSEIDKEQGVTTKDRLLSAVLASLCNSAIRLRCTFPILSNVADSSDSVKRQLSPSDNGGLLMANSTETHQYPILVEQIGYKSQVESSGKENWSFREVLDRLLDLILIPIKRSLCREKTQSLPELVLHCCYLLARVIAELAAQSSGNEDELQAACGRLMYTTPSRFVRTNQSRSWNTGNGSPDAICFSVDRPGIVIAGVGIYGGAGVYDYELELLDDQNNTGNDPSHTQRWSSLDFTRGTFGPDDCVNDIAELKFDKPVLIKENVKYAIRLRNRGGRTSNGDCGLSVVKGADGTTFTFTACSLSFNGTTQTRGQIPHILYYSNPQNSDGQHTNKAMAEVQARKCTLAMTSTIIQRSNEIFSLARERAEEVIANEVLSNATFVTTLLPLVMTHISPLATSDPRSSVQILTLIQEMLPHVAALNLLSAMGTSQISQDSETQSHFAPPVTTSHHYTWLESDHPYKPATVSYYKVTFPETVKWLTVEFTAECGTSQPEDYLQLYVPNIIPNPSAGSVTSTASEDIPLYWPVLHKLSNVQSQWPQNAVVLPGNEVIFSLETASDYVKNESSNTYGFKCLVTGYDWITSGHGLKNLEIELSFLGGACAASLMKKNLSLPPVSSEEVEEDSESMQETAKRIFSVHSTLLGRGFALASPPTVSQALDGVLPYSFHSNERLFLRDFVSCSAGTSGGRLARWLQPDSFVDPTQCEALYSREDMRCGWPAIVTVLTRDQYGEVVHVPGLKVEVKAVPIDKTDITDSDQSRKIRRVSQPDPMTFGGHPQPPLDVPYEVTINNKMCFYAINIMKAYQNYSFEELRLMSPAVKRSSESMLVRPNGDGSYSATWTPSSVGWYSLMITVDGYNMEDNYKVEVKESPQGMQPPTQNIVKKPQLQPSRLRKFVAKNSAGLRIRAHPSLQSEQIGFVSVNDTIAFVDEIHNDDGVWLRLNAETIKEYCNSSHLEAWCLQYNQHLGKTLLLPVEEPKSILDQVIKETIMRKRPDTGDDLSAVRSKRKTVTFDAGRSMIVVKCGASGHNIRSKPSLKSAPVGMLALGNTVTIQEYCVNHEGTWVRIDDDSVTKYCFDKGRGGVDGEAWSLAINKHGVIYMKIEQDLENDPIEKKPMIPDPAASPTNKGFDFSIPSVSHEGFNFTTQNYTPDTTESVEGCNTNPFVFGSYNQHDSPGSERFTPEKNDGTAKFSKPHSKERVAKEREREGGGGKFSVLQKWLRGDDKCHGEKRNSPGRDFSEFVGVSVKELVKAMGESRANGNGATPPETPRRTSRSSSPKNPQGGSPRFRSPSSSPVPIPAGSSRQPAVSGNCLFPPAANAPGGRSAIGGGESMSSSPVLCGSPRSVGLSPLVSGGMVDSITSQRRSSTQSDTSALVSSLTRDPSQSPSGISTTANTRDLSPSPSCSSLHMRSEGSIASPPDTPKKDCCCDSQESPRKVSQAQTQTSPESAATAMKGHFSIGSSGVKDERHSPKMSRRDHMKVAKTRAKRAMSPANTQQSPNPNRPLNLSKDKVKEAVSPSVAECLRAVFAAFLWHEGIVHDAMACASFLKFHPTLPKQGALVVTRQAVVQPSDKQQQEQKARQRHSVEVTNAGNYLHIQPSTLETLTRSAANANANRSRKKQENTIKEEIQANSSKLSSLPEFHTVAVLPPALKSLVFLWEELSTNCLQAIEQQSILPSPISHVQTMKLAKRPIPEKRPREDKVKEREKKGSRKKKEWRPIGRADTSEVFTGIERETICELCGLMFPHPVTYHMKMMHPGCGWHAGGKGYNSGGNYCVGWAGNCGDGGVGGSSWYLICDTCRDKYLKARKSKLAKKMETGVSKRKSSSSKALSPIYSPGGNETHIIMKNNAMFLLDLASASGFNIPKQQRRPSQTLSSVAENYSPPEAAGPFPPTGPFQCLQALGVHHSQSHDERYYEEALRRQNGQQNNYEGASAMYNNTSGRPLSEYPMSDSDIESGKYRSMFHRSVSMSTGAPWARNSNDGRIVMMRKRNNSSGEMNNEGGSSLLCYPSAALQKLVPSMDQSVIVSSSQTEVANNDRIEILMRPVMLFVLQQHNLQHLQLAMKQALRRAACRVYAMQALNWLLRSVTQPICLHDLLWWFVSSLTPVVPADTADTNDDDNRTEKKEDHDVIGVSEHPLSDLVIAGESVNPLPTVFHTLLQTIADLMLLPPLGSPLQQAAIRCWGIRFTPADHMFLHRSHVFSNISKILSRSEEEEDVTMSMHESHQSTVSQQMSGCVEALKDLTSSVDIKASSRQAMIGSLTDNSTETFWESGDEDRNKTKVITIVCGAHSLPRMVYVHIDNCRDLTHKVSSVTFLSGVNSDEMIKLRSVEIESRSAGWINCPITDQRHVVVGMELKGPDNSLRVRQIRVLGEIEGESLKVGKQLSAQTIQQRNCEAETLKVFRLITSQVFGKLIQGEKQQQMEPTEGVNEDVEDSNDLREHMVGILFSRSNLTHLQKQVCTHIVQAIRKETIRMREEWETLLFSPTPANSLLSDNSDLQKATDTYCFEMLSMVLALSGSSVGQYYLSHQTGLLKDLLSLLHTGSARVQRQVTSLLRRILPEIKPGTLASVINVEQLPPTDFSIVSAANSSLAHVADFNEHSAGILDVFLSCIAKALTVQVKMKGKENNGKALQSVSLASSIHPDSYVGTRWWLRGCMTRKLAEVLIQLLKDMASGKLSEEWASVTKAGIAENILNLTRLDEKSRDPAECLRSPTLWLALASLCVLDSDHVERLSSGQWRGSEGQAPPPRPTCSNHDDDETTAIIQCNVCGNLCAECDRILHLHRRTRTHLRQVCKEEEEAIRVDLHEGCGRTKLFWILALADSRTLKALVEFRDGSPRKPVGAATGICRFCGTTGNTGLLAIGNICADHDCQEHANNACNKVHSCGHICGGVRNERTCLPCLHRCLPGSDLKQDADDMCMICFTEALSCAPAIQLQCGHVFHLHCCRHVLMKRWVGPRITFGFSLCPICKVPMEHPTLSEQLASVKELYDDVRRKALMRLEYEGLHKAEGAFAPGGRYQDPAAYAMERYAYYVCYKCQKAYYGGEARCDAQLGGESFDPTELVCGGCSDVARAQMCPKHGADFLEYKCRYCCSVAVFFCFGTTHFCKPCHDDFQRVTTIPKNELPMCPAGPTAKQLEGDECPLHVKHPPTGEEFALGCGICRNAHTF</sequence>
<evidence type="ECO:0000256" key="10">
    <source>
        <dbReference type="ARBA" id="ARBA00022786"/>
    </source>
</evidence>
<evidence type="ECO:0000256" key="3">
    <source>
        <dbReference type="ARBA" id="ARBA00004906"/>
    </source>
</evidence>
<evidence type="ECO:0000259" key="18">
    <source>
        <dbReference type="PROSITE" id="PS50089"/>
    </source>
</evidence>
<comment type="subcellular location">
    <subcellularLocation>
        <location evidence="2">Cell projection</location>
        <location evidence="2">Axon</location>
    </subcellularLocation>
</comment>
<feature type="region of interest" description="Disordered" evidence="17">
    <location>
        <begin position="98"/>
        <end position="118"/>
    </location>
</feature>
<feature type="compositionally biased region" description="Basic and acidic residues" evidence="17">
    <location>
        <begin position="2694"/>
        <end position="2708"/>
    </location>
</feature>
<dbReference type="SUPFAM" id="SSF81296">
    <property type="entry name" value="E set domains"/>
    <property type="match status" value="1"/>
</dbReference>
<feature type="coiled-coil region" evidence="16">
    <location>
        <begin position="3102"/>
        <end position="3131"/>
    </location>
</feature>
<feature type="compositionally biased region" description="Basic and acidic residues" evidence="17">
    <location>
        <begin position="3192"/>
        <end position="3208"/>
    </location>
</feature>
<dbReference type="PROSITE" id="PS50012">
    <property type="entry name" value="RCC1_3"/>
    <property type="match status" value="2"/>
</dbReference>
<dbReference type="KEGG" id="dqu:106745457"/>
<evidence type="ECO:0000256" key="11">
    <source>
        <dbReference type="ARBA" id="ARBA00022833"/>
    </source>
</evidence>
<evidence type="ECO:0000256" key="9">
    <source>
        <dbReference type="ARBA" id="ARBA00022771"/>
    </source>
</evidence>
<gene>
    <name evidence="21" type="primary">LOC106745457</name>
</gene>
<feature type="region of interest" description="Disordered" evidence="17">
    <location>
        <begin position="954"/>
        <end position="977"/>
    </location>
</feature>
<dbReference type="Gene3D" id="2.60.120.260">
    <property type="entry name" value="Galactose-binding domain-like"/>
    <property type="match status" value="1"/>
</dbReference>
<feature type="compositionally biased region" description="Polar residues" evidence="17">
    <location>
        <begin position="3370"/>
        <end position="3380"/>
    </location>
</feature>
<dbReference type="FunFam" id="3.30.40.10:FF:000078">
    <property type="entry name" value="E3 ubiquitin-protein ligase MYCBP2 isoform X1"/>
    <property type="match status" value="1"/>
</dbReference>
<evidence type="ECO:0000256" key="14">
    <source>
        <dbReference type="PROSITE-ProRule" id="PRU00175"/>
    </source>
</evidence>
<dbReference type="InterPro" id="IPR012983">
    <property type="entry name" value="PHR"/>
</dbReference>
<dbReference type="Pfam" id="PF08005">
    <property type="entry name" value="PHR"/>
    <property type="match status" value="2"/>
</dbReference>
<dbReference type="RefSeq" id="XP_014476549.1">
    <property type="nucleotide sequence ID" value="XM_014621063.1"/>
</dbReference>
<keyword evidence="9 14" id="KW-0863">Zinc-finger</keyword>
<dbReference type="PRINTS" id="PR00633">
    <property type="entry name" value="RCCNDNSATION"/>
</dbReference>
<dbReference type="Gene3D" id="3.30.40.10">
    <property type="entry name" value="Zinc/RING finger domain, C3HC4 (zinc finger)"/>
    <property type="match status" value="1"/>
</dbReference>
<dbReference type="PROSITE" id="PS51284">
    <property type="entry name" value="DOC"/>
    <property type="match status" value="1"/>
</dbReference>
<dbReference type="Pfam" id="PF13540">
    <property type="entry name" value="RCC1_2"/>
    <property type="match status" value="1"/>
</dbReference>
<feature type="compositionally biased region" description="Polar residues" evidence="17">
    <location>
        <begin position="954"/>
        <end position="965"/>
    </location>
</feature>
<evidence type="ECO:0000256" key="13">
    <source>
        <dbReference type="PROSITE-ProRule" id="PRU00087"/>
    </source>
</evidence>
<dbReference type="GO" id="GO:0061630">
    <property type="term" value="F:ubiquitin protein ligase activity"/>
    <property type="evidence" value="ECO:0007669"/>
    <property type="project" value="UniProtKB-EC"/>
</dbReference>
<dbReference type="Gene3D" id="2.60.40.10">
    <property type="entry name" value="Immunoglobulins"/>
    <property type="match status" value="1"/>
</dbReference>
<dbReference type="GeneID" id="106745457"/>
<keyword evidence="6" id="KW-0808">Transferase</keyword>
<feature type="compositionally biased region" description="Polar residues" evidence="17">
    <location>
        <begin position="2873"/>
        <end position="2908"/>
    </location>
</feature>
<dbReference type="GO" id="GO:0008270">
    <property type="term" value="F:zinc ion binding"/>
    <property type="evidence" value="ECO:0007669"/>
    <property type="project" value="UniProtKB-KW"/>
</dbReference>
<evidence type="ECO:0000256" key="4">
    <source>
        <dbReference type="ARBA" id="ARBA00005415"/>
    </source>
</evidence>
<dbReference type="GO" id="GO:0008582">
    <property type="term" value="P:regulation of synaptic assembly at neuromuscular junction"/>
    <property type="evidence" value="ECO:0007669"/>
    <property type="project" value="TreeGrafter"/>
</dbReference>
<feature type="region of interest" description="Disordered" evidence="17">
    <location>
        <begin position="544"/>
        <end position="563"/>
    </location>
</feature>